<accession>A0A9P1P249</accession>
<keyword evidence="1" id="KW-0812">Transmembrane</keyword>
<dbReference type="InterPro" id="IPR009200">
    <property type="entry name" value="DUF1269_membrane"/>
</dbReference>
<organism evidence="2 3">
    <name type="scientific">Limnospira indica PCC 8005</name>
    <dbReference type="NCBI Taxonomy" id="376219"/>
    <lineage>
        <taxon>Bacteria</taxon>
        <taxon>Bacillati</taxon>
        <taxon>Cyanobacteriota</taxon>
        <taxon>Cyanophyceae</taxon>
        <taxon>Oscillatoriophycideae</taxon>
        <taxon>Oscillatoriales</taxon>
        <taxon>Sirenicapillariaceae</taxon>
        <taxon>Limnospira</taxon>
    </lineage>
</organism>
<protein>
    <recommendedName>
        <fullName evidence="4">DUF1269 domain-containing protein</fullName>
    </recommendedName>
</protein>
<reference evidence="2 3" key="1">
    <citation type="submission" date="2014-02" db="EMBL/GenBank/DDBJ databases">
        <authorList>
            <person name="Genoscope - CEA"/>
        </authorList>
    </citation>
    <scope>NUCLEOTIDE SEQUENCE [LARGE SCALE GENOMIC DNA]</scope>
    <source>
        <strain evidence="2 3">PCC 8005</strain>
    </source>
</reference>
<evidence type="ECO:0000256" key="1">
    <source>
        <dbReference type="SAM" id="Phobius"/>
    </source>
</evidence>
<keyword evidence="3" id="KW-1185">Reference proteome</keyword>
<dbReference type="Proteomes" id="UP000032946">
    <property type="component" value="Chromosome"/>
</dbReference>
<dbReference type="RefSeq" id="WP_006624156.1">
    <property type="nucleotide sequence ID" value="NZ_FO818640.1"/>
</dbReference>
<dbReference type="AlphaFoldDB" id="A0A9P1P249"/>
<proteinExistence type="predicted"/>
<keyword evidence="1" id="KW-1133">Transmembrane helix</keyword>
<gene>
    <name evidence="2" type="ORF">ARTHRO_41176</name>
</gene>
<evidence type="ECO:0008006" key="4">
    <source>
        <dbReference type="Google" id="ProtNLM"/>
    </source>
</evidence>
<sequence>MATLTVWKYNSADGAKNALAKLAELQKQRLIQIEDAAIVFWPQGRKKPKTTQAVDLVGSGAFGGAFWGLLFGLIFFVPVLGMAVGALAGALSGYFTDYGIDDEFIKDVRNQVTEGTSALFLLTSSVTLDKVEEAFKDEEKGELIKSNLTNEQEAKLREDFGADE</sequence>
<dbReference type="Pfam" id="PF06897">
    <property type="entry name" value="DUF1269"/>
    <property type="match status" value="1"/>
</dbReference>
<evidence type="ECO:0000313" key="3">
    <source>
        <dbReference type="Proteomes" id="UP000032946"/>
    </source>
</evidence>
<name>A0A9P1P249_9CYAN</name>
<feature type="transmembrane region" description="Helical" evidence="1">
    <location>
        <begin position="65"/>
        <end position="91"/>
    </location>
</feature>
<dbReference type="EMBL" id="FO818640">
    <property type="protein sequence ID" value="CDM96767.1"/>
    <property type="molecule type" value="Genomic_DNA"/>
</dbReference>
<keyword evidence="1" id="KW-0472">Membrane</keyword>
<evidence type="ECO:0000313" key="2">
    <source>
        <dbReference type="EMBL" id="CDM96767.1"/>
    </source>
</evidence>